<organism evidence="3 4">
    <name type="scientific">Methanothermococcus okinawensis (strain DSM 14208 / JCM 11175 / IH1)</name>
    <dbReference type="NCBI Taxonomy" id="647113"/>
    <lineage>
        <taxon>Archaea</taxon>
        <taxon>Methanobacteriati</taxon>
        <taxon>Methanobacteriota</taxon>
        <taxon>Methanomada group</taxon>
        <taxon>Methanococci</taxon>
        <taxon>Methanococcales</taxon>
        <taxon>Methanococcaceae</taxon>
        <taxon>Methanothermococcus</taxon>
    </lineage>
</organism>
<dbReference type="InterPro" id="IPR016677">
    <property type="entry name" value="UCP016817_carboligase"/>
</dbReference>
<keyword evidence="1" id="KW-0547">Nucleotide-binding</keyword>
<evidence type="ECO:0000313" key="3">
    <source>
        <dbReference type="EMBL" id="AEH06688.1"/>
    </source>
</evidence>
<dbReference type="InterPro" id="IPR003806">
    <property type="entry name" value="ATP-grasp_PylC-type"/>
</dbReference>
<evidence type="ECO:0000313" key="4">
    <source>
        <dbReference type="Proteomes" id="UP000009296"/>
    </source>
</evidence>
<sequence length="404" mass="45975">MKVLVVGVNTRPVVNSAKKLGYEVYSVSYYHPADLKADKCEYLINDKYHGHFKDNYDERKLISIANNYVDDVDYIFLCSGIFEGKYSKTPDWDVVGNSPKKIKRMSDKYYITKKLKNLGYNVPTTYLAHNYTQLEKYLYNLKSIVVKPPCGSGGINVHTISLNTFNDKIYYLLKNLEYPVIVQEMINSDSYSASFVGSDFITFNKQIIKNNMYIGNITPYVPTLKIDKNSKYGKNGNSSKYNNSNSNKCNSHDNGAHIINSFQEIIESFELSGMNGIDFMIKNGAPIIIEINPRILGTFETIELSSNKNLVKYILEHSNSKNQGVSQGNIKYSEIIKPKVQYIKRILFAEKRLISYIKKQQNIFDIPMYGATIEKNEPIATVIGKNNSNEISKAIDSISKMVVI</sequence>
<dbReference type="KEGG" id="mok:Metok_0711"/>
<dbReference type="eggNOG" id="arCOG01595">
    <property type="taxonomic scope" value="Archaea"/>
</dbReference>
<dbReference type="GO" id="GO:0005737">
    <property type="term" value="C:cytoplasm"/>
    <property type="evidence" value="ECO:0007669"/>
    <property type="project" value="TreeGrafter"/>
</dbReference>
<dbReference type="Proteomes" id="UP000009296">
    <property type="component" value="Chromosome"/>
</dbReference>
<dbReference type="GO" id="GO:0046872">
    <property type="term" value="F:metal ion binding"/>
    <property type="evidence" value="ECO:0007669"/>
    <property type="project" value="InterPro"/>
</dbReference>
<reference evidence="3" key="1">
    <citation type="submission" date="2011-05" db="EMBL/GenBank/DDBJ databases">
        <title>Complete sequence of chromosome of Methanothermococcus okinawensis IH1.</title>
        <authorList>
            <consortium name="US DOE Joint Genome Institute"/>
            <person name="Lucas S."/>
            <person name="Han J."/>
            <person name="Lapidus A."/>
            <person name="Cheng J.-F."/>
            <person name="Goodwin L."/>
            <person name="Pitluck S."/>
            <person name="Peters L."/>
            <person name="Mikhailova N."/>
            <person name="Held B."/>
            <person name="Han C."/>
            <person name="Tapia R."/>
            <person name="Land M."/>
            <person name="Hauser L."/>
            <person name="Kyrpides N."/>
            <person name="Ivanova N."/>
            <person name="Pagani I."/>
            <person name="Sieprawska-Lupa M."/>
            <person name="Takai K."/>
            <person name="Miyazaki J."/>
            <person name="Whitman W."/>
            <person name="Woyke T."/>
        </authorList>
    </citation>
    <scope>NUCLEOTIDE SEQUENCE [LARGE SCALE GENOMIC DNA]</scope>
    <source>
        <strain evidence="3">IH1</strain>
    </source>
</reference>
<accession>F8AM12</accession>
<keyword evidence="1" id="KW-0067">ATP-binding</keyword>
<dbReference type="STRING" id="647113.Metok_0711"/>
<keyword evidence="4" id="KW-1185">Reference proteome</keyword>
<dbReference type="InterPro" id="IPR011761">
    <property type="entry name" value="ATP-grasp"/>
</dbReference>
<dbReference type="PIRSF" id="PIRSF016817">
    <property type="entry name" value="UCP016817_carboligase"/>
    <property type="match status" value="1"/>
</dbReference>
<protein>
    <submittedName>
        <fullName evidence="3">ATP-grasp fold domain protein, DUF201-type</fullName>
    </submittedName>
</protein>
<dbReference type="PROSITE" id="PS50975">
    <property type="entry name" value="ATP_GRASP"/>
    <property type="match status" value="1"/>
</dbReference>
<dbReference type="HOGENOM" id="CLU_057102_0_0_2"/>
<dbReference type="GeneID" id="10772852"/>
<dbReference type="PANTHER" id="PTHR21621:SF2">
    <property type="entry name" value="COENZYME GAMMA-F420-2:ALPHA-L-GLUTAMATE LIGASE"/>
    <property type="match status" value="1"/>
</dbReference>
<evidence type="ECO:0000256" key="1">
    <source>
        <dbReference type="PROSITE-ProRule" id="PRU00409"/>
    </source>
</evidence>
<dbReference type="SUPFAM" id="SSF56059">
    <property type="entry name" value="Glutathione synthetase ATP-binding domain-like"/>
    <property type="match status" value="1"/>
</dbReference>
<evidence type="ECO:0000259" key="2">
    <source>
        <dbReference type="PROSITE" id="PS50975"/>
    </source>
</evidence>
<dbReference type="RefSeq" id="WP_013866874.1">
    <property type="nucleotide sequence ID" value="NC_015636.1"/>
</dbReference>
<dbReference type="GO" id="GO:0043774">
    <property type="term" value="F:coenzyme F420-2 alpha-glutamyl ligase activity"/>
    <property type="evidence" value="ECO:0007669"/>
    <property type="project" value="TreeGrafter"/>
</dbReference>
<dbReference type="Pfam" id="PF02655">
    <property type="entry name" value="ATP-grasp_3"/>
    <property type="match status" value="2"/>
</dbReference>
<dbReference type="EMBL" id="CP002792">
    <property type="protein sequence ID" value="AEH06688.1"/>
    <property type="molecule type" value="Genomic_DNA"/>
</dbReference>
<feature type="domain" description="ATP-grasp" evidence="2">
    <location>
        <begin position="112"/>
        <end position="319"/>
    </location>
</feature>
<dbReference type="GO" id="GO:0005524">
    <property type="term" value="F:ATP binding"/>
    <property type="evidence" value="ECO:0007669"/>
    <property type="project" value="UniProtKB-UniRule"/>
</dbReference>
<dbReference type="PANTHER" id="PTHR21621">
    <property type="entry name" value="RIBOSOMAL PROTEIN S6 MODIFICATION PROTEIN"/>
    <property type="match status" value="1"/>
</dbReference>
<dbReference type="OrthoDB" id="11959at2157"/>
<gene>
    <name evidence="3" type="ordered locus">Metok_0711</name>
</gene>
<name>F8AM12_METOI</name>
<proteinExistence type="predicted"/>
<dbReference type="AlphaFoldDB" id="F8AM12"/>
<dbReference type="Gene3D" id="3.30.470.20">
    <property type="entry name" value="ATP-grasp fold, B domain"/>
    <property type="match status" value="1"/>
</dbReference>